<dbReference type="OrthoDB" id="27962at2759"/>
<dbReference type="Pfam" id="PF26251">
    <property type="entry name" value="TPR_TRAPPC9-Trs120"/>
    <property type="match status" value="1"/>
</dbReference>
<name>A0A9W8AY49_9FUNG</name>
<evidence type="ECO:0000259" key="3">
    <source>
        <dbReference type="Pfam" id="PF26282"/>
    </source>
</evidence>
<keyword evidence="5" id="KW-1185">Reference proteome</keyword>
<dbReference type="Pfam" id="PF26282">
    <property type="entry name" value="Ig_TRAPPC9-Trs120_3rd"/>
    <property type="match status" value="1"/>
</dbReference>
<gene>
    <name evidence="4" type="ORF">IWQ62_001323</name>
</gene>
<proteinExistence type="predicted"/>
<accession>A0A9W8AY49</accession>
<evidence type="ECO:0000259" key="2">
    <source>
        <dbReference type="Pfam" id="PF26251"/>
    </source>
</evidence>
<dbReference type="EMBL" id="JANBPY010000202">
    <property type="protein sequence ID" value="KAJ1968302.1"/>
    <property type="molecule type" value="Genomic_DNA"/>
</dbReference>
<dbReference type="InterPro" id="IPR058564">
    <property type="entry name" value="TPR_TRAPPC9_Trs120"/>
</dbReference>
<evidence type="ECO:0000313" key="4">
    <source>
        <dbReference type="EMBL" id="KAJ1968302.1"/>
    </source>
</evidence>
<reference evidence="4" key="1">
    <citation type="submission" date="2022-07" db="EMBL/GenBank/DDBJ databases">
        <title>Phylogenomic reconstructions and comparative analyses of Kickxellomycotina fungi.</title>
        <authorList>
            <person name="Reynolds N.K."/>
            <person name="Stajich J.E."/>
            <person name="Barry K."/>
            <person name="Grigoriev I.V."/>
            <person name="Crous P."/>
            <person name="Smith M.E."/>
        </authorList>
    </citation>
    <scope>NUCLEOTIDE SEQUENCE</scope>
    <source>
        <strain evidence="4">RSA 1196</strain>
    </source>
</reference>
<dbReference type="Proteomes" id="UP001150925">
    <property type="component" value="Unassembled WGS sequence"/>
</dbReference>
<feature type="region of interest" description="Disordered" evidence="1">
    <location>
        <begin position="514"/>
        <end position="535"/>
    </location>
</feature>
<comment type="caution">
    <text evidence="4">The sequence shown here is derived from an EMBL/GenBank/DDBJ whole genome shotgun (WGS) entry which is preliminary data.</text>
</comment>
<feature type="domain" description="Trs120/TRAPPC9 third Ig-like" evidence="3">
    <location>
        <begin position="925"/>
        <end position="1081"/>
    </location>
</feature>
<dbReference type="InterPro" id="IPR058567">
    <property type="entry name" value="Ig_TRAPPC9_Trs120_3rd"/>
</dbReference>
<dbReference type="PANTHER" id="PTHR21512">
    <property type="entry name" value="TRAFFICKING PROTEIN PARTICLE COMPLEX SUBUNIT 9"/>
    <property type="match status" value="1"/>
</dbReference>
<feature type="domain" description="Trs120/TRAPPC9 TPR region" evidence="2">
    <location>
        <begin position="78"/>
        <end position="335"/>
    </location>
</feature>
<feature type="region of interest" description="Disordered" evidence="1">
    <location>
        <begin position="1"/>
        <end position="34"/>
    </location>
</feature>
<dbReference type="AlphaFoldDB" id="A0A9W8AY49"/>
<evidence type="ECO:0000256" key="1">
    <source>
        <dbReference type="SAM" id="MobiDB-lite"/>
    </source>
</evidence>
<sequence length="1272" mass="141143">MPPGTGPTAGNNSFSPLLHNSPPSNTSKTRAVSSSTANLLQSSLRNSTQMAYFVLSELVDKYREIPLLYEQAAVFSPILHNEACFRMADLALLVRWGGLSEDTLVRLVLRGASPSTLRHYEPVVQGRWKDPPATPLYRRITRGQVGAWILRGWNDEAISSLGLQEQLHLIQQMVCLFDRSGLQRKKGFFMYQLSVLLQQLVHPPDVKGSPSTKITGLGGGPTHTTVTSTLAVLDEMLAVYYLSRFYPTNAGPLSEGLLFDSQRLVKALQATVLSKIGRRHDKAGNKPTLSGSRLLYSQSHLWHALQDAVLSQSIQLCRNLGLVQPAIVYSLMLINLLWLYGNREPFSLLGTTDKMSLDMHLSQLAHQLHTMVLKLYSKYPPWFVSPRILSVRNTSKSSDHTLRCPSKLLSSSDSKAGWLFFQSTDINLPRLDSALLNGVPIVHDTFQRLLLRLVIRPSEDPARRCYPSIFNAEVREWYADFVQSTTTDRNVTTPEHAAANPFIYHAQTAAPTTKSALGGRRKSGHSMGPWHPRVPQGPCDEGEQWLVSKEPSDVTVELWNPFPFVLVVSDVALVAYRVTAPPATEPLSTEPSDTVLLSPLPSSQCPTSNKSCVISPGQTQVFRLPLQVEDQTQRVVVHGCVVKLFSHLQVHLVPEVEDPTFGTPDVKSGVGPEITHESHLVSKVTPLLVPDVIPPMPILTAVDSSFPDPNVALDLIEGETRTLSLTLHNGGHAPVNYLRWQFIGITMAGTKHVLRPKAVDMDLLDCSGRDQQSPLPIQYQGHTVGDSPSPHGIPVRRNNACNPRLDPEWLPGETRNLHFSVTAQTDYCRIEVQAEYGQVDRLALVVDHWYQRKFNFSLSLQVHPALVVTHFQLQHLPPRHLYRGLGIGLSNDTLLSCSLDNVAARTLAFVSQQSVDQSESTHGDPWSTETQDHWCLAQIDLRNPNNESVNIEVDITAKLSQYFPNLHGPSEQDSPCFHAKATCPPGETARLLLPVPRFQLPDTVTCQAIPVRLTHGEYVIQQTDKDQTTAQQTLTKALYWYRRALFTHLGLRWSTQRMDGQATGLLQVDRIPFSPSLLHILRGPDCLLMARLQSAVAPADHLDNVLEHRDGTAVCSVGQCVTLCVTIRNRSPVAQQGSLRVLPSIPRSPNQQLLGTTRLPLHGDTANGIHTTGTGDLSTQLPQVWATLNHEDGWSSTAEFLDEGVQWSHQSRYPLGMLAPGSTKSINVPFYFDLPGLYTLQYGWEQYSHANSRIMHQLQVQVVVPSSFCKGE</sequence>
<protein>
    <submittedName>
        <fullName evidence="4">Uncharacterized protein</fullName>
    </submittedName>
</protein>
<dbReference type="PANTHER" id="PTHR21512:SF5">
    <property type="entry name" value="TRAFFICKING PROTEIN PARTICLE COMPLEX SUBUNIT 9"/>
    <property type="match status" value="1"/>
</dbReference>
<dbReference type="GO" id="GO:0005802">
    <property type="term" value="C:trans-Golgi network"/>
    <property type="evidence" value="ECO:0007669"/>
    <property type="project" value="TreeGrafter"/>
</dbReference>
<organism evidence="4 5">
    <name type="scientific">Dispira parvispora</name>
    <dbReference type="NCBI Taxonomy" id="1520584"/>
    <lineage>
        <taxon>Eukaryota</taxon>
        <taxon>Fungi</taxon>
        <taxon>Fungi incertae sedis</taxon>
        <taxon>Zoopagomycota</taxon>
        <taxon>Kickxellomycotina</taxon>
        <taxon>Dimargaritomycetes</taxon>
        <taxon>Dimargaritales</taxon>
        <taxon>Dimargaritaceae</taxon>
        <taxon>Dispira</taxon>
    </lineage>
</organism>
<dbReference type="InterPro" id="IPR013935">
    <property type="entry name" value="Trs120_TRAPPC9"/>
</dbReference>
<evidence type="ECO:0000313" key="5">
    <source>
        <dbReference type="Proteomes" id="UP001150925"/>
    </source>
</evidence>
<feature type="compositionally biased region" description="Polar residues" evidence="1">
    <location>
        <begin position="21"/>
        <end position="34"/>
    </location>
</feature>